<dbReference type="PANTHER" id="PTHR44051:SF20">
    <property type="entry name" value="GLUTATHIONE TRANSFERASE 1 (EUROFUNG)"/>
    <property type="match status" value="1"/>
</dbReference>
<dbReference type="InterPro" id="IPR036249">
    <property type="entry name" value="Thioredoxin-like_sf"/>
</dbReference>
<feature type="domain" description="GST N-terminal" evidence="5">
    <location>
        <begin position="3"/>
        <end position="85"/>
    </location>
</feature>
<dbReference type="SFLD" id="SFLDS00019">
    <property type="entry name" value="Glutathione_Transferase_(cytos"/>
    <property type="match status" value="1"/>
</dbReference>
<dbReference type="Proteomes" id="UP001392437">
    <property type="component" value="Unassembled WGS sequence"/>
</dbReference>
<dbReference type="EC" id="2.5.1.18" evidence="2"/>
<name>A0AAW0R398_9PEZI</name>
<evidence type="ECO:0000256" key="4">
    <source>
        <dbReference type="ARBA" id="ARBA00047960"/>
    </source>
</evidence>
<evidence type="ECO:0000259" key="5">
    <source>
        <dbReference type="PROSITE" id="PS50404"/>
    </source>
</evidence>
<dbReference type="InterPro" id="IPR004045">
    <property type="entry name" value="Glutathione_S-Trfase_N"/>
</dbReference>
<dbReference type="CDD" id="cd03048">
    <property type="entry name" value="GST_N_Ure2p_like"/>
    <property type="match status" value="1"/>
</dbReference>
<dbReference type="EMBL" id="JAQQWP010000003">
    <property type="protein sequence ID" value="KAK8123377.1"/>
    <property type="molecule type" value="Genomic_DNA"/>
</dbReference>
<keyword evidence="8" id="KW-1185">Reference proteome</keyword>
<dbReference type="InterPro" id="IPR036282">
    <property type="entry name" value="Glutathione-S-Trfase_C_sf"/>
</dbReference>
<dbReference type="AlphaFoldDB" id="A0AAW0R398"/>
<proteinExistence type="inferred from homology"/>
<dbReference type="PANTHER" id="PTHR44051">
    <property type="entry name" value="GLUTATHIONE S-TRANSFERASE-RELATED"/>
    <property type="match status" value="1"/>
</dbReference>
<dbReference type="InterPro" id="IPR040079">
    <property type="entry name" value="Glutathione_S-Trfase"/>
</dbReference>
<evidence type="ECO:0000256" key="1">
    <source>
        <dbReference type="ARBA" id="ARBA00007409"/>
    </source>
</evidence>
<dbReference type="GO" id="GO:0004364">
    <property type="term" value="F:glutathione transferase activity"/>
    <property type="evidence" value="ECO:0007669"/>
    <property type="project" value="UniProtKB-EC"/>
</dbReference>
<protein>
    <recommendedName>
        <fullName evidence="2">glutathione transferase</fullName>
        <ecNumber evidence="2">2.5.1.18</ecNumber>
    </recommendedName>
</protein>
<evidence type="ECO:0000313" key="7">
    <source>
        <dbReference type="EMBL" id="KAK8123377.1"/>
    </source>
</evidence>
<feature type="domain" description="GST C-terminal" evidence="6">
    <location>
        <begin position="91"/>
        <end position="223"/>
    </location>
</feature>
<dbReference type="SUPFAM" id="SSF52833">
    <property type="entry name" value="Thioredoxin-like"/>
    <property type="match status" value="1"/>
</dbReference>
<evidence type="ECO:0000256" key="2">
    <source>
        <dbReference type="ARBA" id="ARBA00012452"/>
    </source>
</evidence>
<gene>
    <name evidence="7" type="ORF">PG999_003295</name>
</gene>
<dbReference type="Pfam" id="PF13409">
    <property type="entry name" value="GST_N_2"/>
    <property type="match status" value="1"/>
</dbReference>
<dbReference type="PROSITE" id="PS50405">
    <property type="entry name" value="GST_CTER"/>
    <property type="match status" value="1"/>
</dbReference>
<dbReference type="InterPro" id="IPR010987">
    <property type="entry name" value="Glutathione-S-Trfase_C-like"/>
</dbReference>
<organism evidence="7 8">
    <name type="scientific">Apiospora kogelbergensis</name>
    <dbReference type="NCBI Taxonomy" id="1337665"/>
    <lineage>
        <taxon>Eukaryota</taxon>
        <taxon>Fungi</taxon>
        <taxon>Dikarya</taxon>
        <taxon>Ascomycota</taxon>
        <taxon>Pezizomycotina</taxon>
        <taxon>Sordariomycetes</taxon>
        <taxon>Xylariomycetidae</taxon>
        <taxon>Amphisphaeriales</taxon>
        <taxon>Apiosporaceae</taxon>
        <taxon>Apiospora</taxon>
    </lineage>
</organism>
<comment type="caution">
    <text evidence="7">The sequence shown here is derived from an EMBL/GenBank/DDBJ whole genome shotgun (WGS) entry which is preliminary data.</text>
</comment>
<comment type="catalytic activity">
    <reaction evidence="4">
        <text>RX + glutathione = an S-substituted glutathione + a halide anion + H(+)</text>
        <dbReference type="Rhea" id="RHEA:16437"/>
        <dbReference type="ChEBI" id="CHEBI:15378"/>
        <dbReference type="ChEBI" id="CHEBI:16042"/>
        <dbReference type="ChEBI" id="CHEBI:17792"/>
        <dbReference type="ChEBI" id="CHEBI:57925"/>
        <dbReference type="ChEBI" id="CHEBI:90779"/>
        <dbReference type="EC" id="2.5.1.18"/>
    </reaction>
</comment>
<evidence type="ECO:0000313" key="8">
    <source>
        <dbReference type="Proteomes" id="UP001392437"/>
    </source>
</evidence>
<evidence type="ECO:0000256" key="3">
    <source>
        <dbReference type="ARBA" id="ARBA00022679"/>
    </source>
</evidence>
<dbReference type="SFLD" id="SFLDG00358">
    <property type="entry name" value="Main_(cytGST)"/>
    <property type="match status" value="1"/>
</dbReference>
<evidence type="ECO:0000259" key="6">
    <source>
        <dbReference type="PROSITE" id="PS50405"/>
    </source>
</evidence>
<sequence>MTKPIQVWMAPPGPNPWKVVVILEELQVPYEIKSIRFENIKKKPFTDLNPNGRVPAIVDPNADDLVVWESGAIITYLCEQYDPEKTLSGRSVSERAHLNQWLYFQASGQGPYFGQAGWFNNHHPEKLPSAMERYNKEVHRVLGVLEGCLEGKQWLVGDRLTFVDIAFAPWNDRLEDVTKCAPGDGFKGFPNVQAWHERVTARPAWKKSMETKERLMDEQDLTLVGLPKGMKSLQEWEKQIKEQDEAASK</sequence>
<dbReference type="InterPro" id="IPR004046">
    <property type="entry name" value="GST_C"/>
</dbReference>
<dbReference type="SUPFAM" id="SSF47616">
    <property type="entry name" value="GST C-terminal domain-like"/>
    <property type="match status" value="1"/>
</dbReference>
<dbReference type="Pfam" id="PF00043">
    <property type="entry name" value="GST_C"/>
    <property type="match status" value="1"/>
</dbReference>
<accession>A0AAW0R398</accession>
<reference evidence="7 8" key="1">
    <citation type="submission" date="2023-01" db="EMBL/GenBank/DDBJ databases">
        <title>Analysis of 21 Apiospora genomes using comparative genomics revels a genus with tremendous synthesis potential of carbohydrate active enzymes and secondary metabolites.</title>
        <authorList>
            <person name="Sorensen T."/>
        </authorList>
    </citation>
    <scope>NUCLEOTIDE SEQUENCE [LARGE SCALE GENOMIC DNA]</scope>
    <source>
        <strain evidence="7 8">CBS 117206</strain>
    </source>
</reference>
<dbReference type="Gene3D" id="1.20.1050.130">
    <property type="match status" value="1"/>
</dbReference>
<comment type="similarity">
    <text evidence="1">Belongs to the GST superfamily.</text>
</comment>
<dbReference type="SFLD" id="SFLDG01151">
    <property type="entry name" value="Main.2:_Nu-like"/>
    <property type="match status" value="1"/>
</dbReference>
<keyword evidence="3" id="KW-0808">Transferase</keyword>
<dbReference type="PROSITE" id="PS50404">
    <property type="entry name" value="GST_NTER"/>
    <property type="match status" value="1"/>
</dbReference>